<reference evidence="2 3" key="1">
    <citation type="submission" date="2020-05" db="EMBL/GenBank/DDBJ databases">
        <title>Identification and distribution of gene clusters putatively required for synthesis of sphingolipid metabolism inhibitors in phylogenetically diverse species of the filamentous fungus Fusarium.</title>
        <authorList>
            <person name="Kim H.-S."/>
            <person name="Busman M."/>
            <person name="Brown D.W."/>
            <person name="Divon H."/>
            <person name="Uhlig S."/>
            <person name="Proctor R.H."/>
        </authorList>
    </citation>
    <scope>NUCLEOTIDE SEQUENCE [LARGE SCALE GENOMIC DNA]</scope>
    <source>
        <strain evidence="2 3">NRRL 13617</strain>
    </source>
</reference>
<dbReference type="GO" id="GO:0005509">
    <property type="term" value="F:calcium ion binding"/>
    <property type="evidence" value="ECO:0007669"/>
    <property type="project" value="InterPro"/>
</dbReference>
<keyword evidence="3" id="KW-1185">Reference proteome</keyword>
<protein>
    <submittedName>
        <fullName evidence="2">Arginine deiminase type-3</fullName>
    </submittedName>
</protein>
<dbReference type="InterPro" id="IPR004303">
    <property type="entry name" value="PAD"/>
</dbReference>
<sequence length="180" mass="20357">MVVKDIIFSYLEAQESQKPLRLDTSWLAVGHVDEFLQFIPANNTRGWVEVMSDPSLAIKILEEKEKAGHGSIPAISRKNENQWPQYCEMPECLQPINSITVSQLLSNRRLRRLNNMCDRKINSTIKILKREVGLTDEDIIRIPSLFIEDQPSKSKVGALFPAVVNNLVLTGYNPCVAPNP</sequence>
<evidence type="ECO:0000259" key="1">
    <source>
        <dbReference type="Pfam" id="PF03068"/>
    </source>
</evidence>
<proteinExistence type="predicted"/>
<dbReference type="PANTHER" id="PTHR10837">
    <property type="entry name" value="PEPTIDYLARGININE DEIMINASE"/>
    <property type="match status" value="1"/>
</dbReference>
<accession>A0A8H5NLL4</accession>
<dbReference type="Pfam" id="PF03068">
    <property type="entry name" value="PAD"/>
    <property type="match status" value="1"/>
</dbReference>
<dbReference type="OrthoDB" id="5102063at2759"/>
<dbReference type="AlphaFoldDB" id="A0A8H5NLL4"/>
<dbReference type="GO" id="GO:0005737">
    <property type="term" value="C:cytoplasm"/>
    <property type="evidence" value="ECO:0007669"/>
    <property type="project" value="InterPro"/>
</dbReference>
<feature type="domain" description="Protein-arginine deiminase C-terminal" evidence="1">
    <location>
        <begin position="7"/>
        <end position="180"/>
    </location>
</feature>
<organism evidence="2 3">
    <name type="scientific">Fusarium phyllophilum</name>
    <dbReference type="NCBI Taxonomy" id="47803"/>
    <lineage>
        <taxon>Eukaryota</taxon>
        <taxon>Fungi</taxon>
        <taxon>Dikarya</taxon>
        <taxon>Ascomycota</taxon>
        <taxon>Pezizomycotina</taxon>
        <taxon>Sordariomycetes</taxon>
        <taxon>Hypocreomycetidae</taxon>
        <taxon>Hypocreales</taxon>
        <taxon>Nectriaceae</taxon>
        <taxon>Fusarium</taxon>
        <taxon>Fusarium fujikuroi species complex</taxon>
    </lineage>
</organism>
<dbReference type="SUPFAM" id="SSF55909">
    <property type="entry name" value="Pentein"/>
    <property type="match status" value="1"/>
</dbReference>
<dbReference type="GO" id="GO:0004668">
    <property type="term" value="F:protein-arginine deiminase activity"/>
    <property type="evidence" value="ECO:0007669"/>
    <property type="project" value="InterPro"/>
</dbReference>
<dbReference type="InterPro" id="IPR013530">
    <property type="entry name" value="PAD_C"/>
</dbReference>
<dbReference type="EMBL" id="JAAOAQ010000021">
    <property type="protein sequence ID" value="KAF5571027.1"/>
    <property type="molecule type" value="Genomic_DNA"/>
</dbReference>
<evidence type="ECO:0000313" key="3">
    <source>
        <dbReference type="Proteomes" id="UP000582016"/>
    </source>
</evidence>
<gene>
    <name evidence="2" type="ORF">FPHYL_747</name>
</gene>
<evidence type="ECO:0000313" key="2">
    <source>
        <dbReference type="EMBL" id="KAF5571027.1"/>
    </source>
</evidence>
<name>A0A8H5NLL4_9HYPO</name>
<comment type="caution">
    <text evidence="2">The sequence shown here is derived from an EMBL/GenBank/DDBJ whole genome shotgun (WGS) entry which is preliminary data.</text>
</comment>
<dbReference type="Proteomes" id="UP000582016">
    <property type="component" value="Unassembled WGS sequence"/>
</dbReference>
<dbReference type="PANTHER" id="PTHR10837:SF8">
    <property type="entry name" value="PROTEIN-ARGININE DEIMINASE"/>
    <property type="match status" value="1"/>
</dbReference>
<dbReference type="Gene3D" id="3.75.10.10">
    <property type="entry name" value="L-arginine/glycine Amidinotransferase, Chain A"/>
    <property type="match status" value="1"/>
</dbReference>